<evidence type="ECO:0000256" key="5">
    <source>
        <dbReference type="SAM" id="Phobius"/>
    </source>
</evidence>
<reference evidence="6" key="2">
    <citation type="journal article" date="2022" name="Sci. Rep.">
        <title>In silico prediction of the enzymes involved in the degradation of the herbicide molinate by Gulosibacter molinativorax ON4T.</title>
        <authorList>
            <person name="Lopes A.R."/>
            <person name="Bunin E."/>
            <person name="Viana A.T."/>
            <person name="Froufe H."/>
            <person name="Munoz-Merida A."/>
            <person name="Pinho D."/>
            <person name="Figueiredo J."/>
            <person name="Barroso C."/>
            <person name="Vaz-Moreira I."/>
            <person name="Bellanger X."/>
            <person name="Egas C."/>
            <person name="Nunes O.C."/>
        </authorList>
    </citation>
    <scope>NUCLEOTIDE SEQUENCE</scope>
    <source>
        <strain evidence="6">ON4</strain>
    </source>
</reference>
<keyword evidence="7" id="KW-1185">Reference proteome</keyword>
<dbReference type="Proteomes" id="UP001170379">
    <property type="component" value="Unassembled WGS sequence"/>
</dbReference>
<evidence type="ECO:0000256" key="2">
    <source>
        <dbReference type="ARBA" id="ARBA00022692"/>
    </source>
</evidence>
<sequence>MDIVIWIAAGLLALVFLLAGAMKIARTKEQLAASGMGWTENFSGGWVKLIGAAEVLGAVGVLVGGLVPVLAWAAPAASFGLAVIMVGAIVTHARRKEWSMIAVNAILLALALFVAIARLAS</sequence>
<evidence type="ECO:0000256" key="1">
    <source>
        <dbReference type="ARBA" id="ARBA00004141"/>
    </source>
</evidence>
<reference evidence="6" key="1">
    <citation type="submission" date="2018-03" db="EMBL/GenBank/DDBJ databases">
        <authorList>
            <person name="Nunes O.C."/>
            <person name="Lopes A.R."/>
            <person name="Froufe H."/>
            <person name="Munoz-Merida A."/>
            <person name="Barroso C."/>
            <person name="Egas C."/>
        </authorList>
    </citation>
    <scope>NUCLEOTIDE SEQUENCE</scope>
    <source>
        <strain evidence="6">ON4</strain>
    </source>
</reference>
<accession>A0ABT7C541</accession>
<proteinExistence type="predicted"/>
<organism evidence="6 7">
    <name type="scientific">Gulosibacter molinativorax</name>
    <dbReference type="NCBI Taxonomy" id="256821"/>
    <lineage>
        <taxon>Bacteria</taxon>
        <taxon>Bacillati</taxon>
        <taxon>Actinomycetota</taxon>
        <taxon>Actinomycetes</taxon>
        <taxon>Micrococcales</taxon>
        <taxon>Microbacteriaceae</taxon>
        <taxon>Gulosibacter</taxon>
    </lineage>
</organism>
<feature type="transmembrane region" description="Helical" evidence="5">
    <location>
        <begin position="46"/>
        <end position="66"/>
    </location>
</feature>
<gene>
    <name evidence="6" type="ORF">C7K25_02370</name>
</gene>
<keyword evidence="2 5" id="KW-0812">Transmembrane</keyword>
<name>A0ABT7C541_9MICO</name>
<feature type="transmembrane region" description="Helical" evidence="5">
    <location>
        <begin position="72"/>
        <end position="91"/>
    </location>
</feature>
<dbReference type="RefSeq" id="WP_026935747.1">
    <property type="nucleotide sequence ID" value="NZ_CP028426.1"/>
</dbReference>
<evidence type="ECO:0000256" key="3">
    <source>
        <dbReference type="ARBA" id="ARBA00022989"/>
    </source>
</evidence>
<feature type="transmembrane region" description="Helical" evidence="5">
    <location>
        <begin position="6"/>
        <end position="25"/>
    </location>
</feature>
<evidence type="ECO:0000313" key="7">
    <source>
        <dbReference type="Proteomes" id="UP001170379"/>
    </source>
</evidence>
<dbReference type="InterPro" id="IPR032808">
    <property type="entry name" value="DoxX"/>
</dbReference>
<evidence type="ECO:0000256" key="4">
    <source>
        <dbReference type="ARBA" id="ARBA00023136"/>
    </source>
</evidence>
<protein>
    <submittedName>
        <fullName evidence="6">DoxX family protein</fullName>
    </submittedName>
</protein>
<evidence type="ECO:0000313" key="6">
    <source>
        <dbReference type="EMBL" id="MDJ1370228.1"/>
    </source>
</evidence>
<dbReference type="EMBL" id="PXVD01000003">
    <property type="protein sequence ID" value="MDJ1370228.1"/>
    <property type="molecule type" value="Genomic_DNA"/>
</dbReference>
<feature type="transmembrane region" description="Helical" evidence="5">
    <location>
        <begin position="98"/>
        <end position="120"/>
    </location>
</feature>
<comment type="caution">
    <text evidence="6">The sequence shown here is derived from an EMBL/GenBank/DDBJ whole genome shotgun (WGS) entry which is preliminary data.</text>
</comment>
<dbReference type="Pfam" id="PF13564">
    <property type="entry name" value="DoxX_2"/>
    <property type="match status" value="1"/>
</dbReference>
<keyword evidence="3 5" id="KW-1133">Transmembrane helix</keyword>
<keyword evidence="4 5" id="KW-0472">Membrane</keyword>
<comment type="subcellular location">
    <subcellularLocation>
        <location evidence="1">Membrane</location>
        <topology evidence="1">Multi-pass membrane protein</topology>
    </subcellularLocation>
</comment>